<keyword evidence="5" id="KW-1185">Reference proteome</keyword>
<dbReference type="InterPro" id="IPR050261">
    <property type="entry name" value="FrsA_esterase"/>
</dbReference>
<accession>A0A512NSY9</accession>
<reference evidence="4 5" key="1">
    <citation type="submission" date="2019-07" db="EMBL/GenBank/DDBJ databases">
        <title>Whole genome shotgun sequence of Reyranella soli NBRC 108950.</title>
        <authorList>
            <person name="Hosoyama A."/>
            <person name="Uohara A."/>
            <person name="Ohji S."/>
            <person name="Ichikawa N."/>
        </authorList>
    </citation>
    <scope>NUCLEOTIDE SEQUENCE [LARGE SCALE GENOMIC DNA]</scope>
    <source>
        <strain evidence="4 5">NBRC 108950</strain>
    </source>
</reference>
<proteinExistence type="predicted"/>
<evidence type="ECO:0000313" key="4">
    <source>
        <dbReference type="EMBL" id="GEP62064.1"/>
    </source>
</evidence>
<feature type="chain" id="PRO_5021714295" evidence="2">
    <location>
        <begin position="20"/>
        <end position="262"/>
    </location>
</feature>
<dbReference type="Gene3D" id="3.40.50.1820">
    <property type="entry name" value="alpha/beta hydrolase"/>
    <property type="match status" value="1"/>
</dbReference>
<evidence type="ECO:0000313" key="5">
    <source>
        <dbReference type="Proteomes" id="UP000321058"/>
    </source>
</evidence>
<evidence type="ECO:0000256" key="2">
    <source>
        <dbReference type="SAM" id="SignalP"/>
    </source>
</evidence>
<comment type="caution">
    <text evidence="4">The sequence shown here is derived from an EMBL/GenBank/DDBJ whole genome shotgun (WGS) entry which is preliminary data.</text>
</comment>
<evidence type="ECO:0000259" key="3">
    <source>
        <dbReference type="Pfam" id="PF01738"/>
    </source>
</evidence>
<feature type="domain" description="Dienelactone hydrolase" evidence="3">
    <location>
        <begin position="39"/>
        <end position="261"/>
    </location>
</feature>
<dbReference type="Proteomes" id="UP000321058">
    <property type="component" value="Unassembled WGS sequence"/>
</dbReference>
<dbReference type="RefSeq" id="WP_147157327.1">
    <property type="nucleotide sequence ID" value="NZ_BKAJ01000298.1"/>
</dbReference>
<dbReference type="AlphaFoldDB" id="A0A512NSY9"/>
<sequence length="262" mass="27982">MIRAFAIALLLLFAGSASAQTVRFPSVAVGSSAAGPEISGWMYKPSGAGPFAAIVLAHTCGGVGPHTDVWGKLLASWGYVVVAPDSFGPRGEKSVCGRGNVVNGNMRVADVAGAIDFLNAQPFMRKGEIGLIGHSHGGWTTVRAVQKSYGLASRGLKAAVAYYPSCQQRFDRDVAVPLLILIGDQDDWTRAEDCRKLQAGGFTQPSLVDVVYYPNAYHSFDSRSPDRTITVADGKQHRLAYDPSAAPDAEARTKAFFAKYLR</sequence>
<evidence type="ECO:0000256" key="1">
    <source>
        <dbReference type="ARBA" id="ARBA00022801"/>
    </source>
</evidence>
<dbReference type="PANTHER" id="PTHR22946:SF9">
    <property type="entry name" value="POLYKETIDE TRANSFERASE AF380"/>
    <property type="match status" value="1"/>
</dbReference>
<dbReference type="InterPro" id="IPR002925">
    <property type="entry name" value="Dienelactn_hydro"/>
</dbReference>
<keyword evidence="1 4" id="KW-0378">Hydrolase</keyword>
<dbReference type="GO" id="GO:0052689">
    <property type="term" value="F:carboxylic ester hydrolase activity"/>
    <property type="evidence" value="ECO:0007669"/>
    <property type="project" value="UniProtKB-ARBA"/>
</dbReference>
<dbReference type="PANTHER" id="PTHR22946">
    <property type="entry name" value="DIENELACTONE HYDROLASE DOMAIN-CONTAINING PROTEIN-RELATED"/>
    <property type="match status" value="1"/>
</dbReference>
<dbReference type="Pfam" id="PF01738">
    <property type="entry name" value="DLH"/>
    <property type="match status" value="1"/>
</dbReference>
<dbReference type="EMBL" id="BKAJ01000298">
    <property type="protein sequence ID" value="GEP62064.1"/>
    <property type="molecule type" value="Genomic_DNA"/>
</dbReference>
<organism evidence="4 5">
    <name type="scientific">Reyranella soli</name>
    <dbReference type="NCBI Taxonomy" id="1230389"/>
    <lineage>
        <taxon>Bacteria</taxon>
        <taxon>Pseudomonadati</taxon>
        <taxon>Pseudomonadota</taxon>
        <taxon>Alphaproteobacteria</taxon>
        <taxon>Hyphomicrobiales</taxon>
        <taxon>Reyranellaceae</taxon>
        <taxon>Reyranella</taxon>
    </lineage>
</organism>
<dbReference type="SUPFAM" id="SSF53474">
    <property type="entry name" value="alpha/beta-Hydrolases"/>
    <property type="match status" value="1"/>
</dbReference>
<dbReference type="OrthoDB" id="9771666at2"/>
<gene>
    <name evidence="4" type="ORF">RSO01_92300</name>
</gene>
<protein>
    <submittedName>
        <fullName evidence="4">Hydrolase</fullName>
    </submittedName>
</protein>
<dbReference type="InterPro" id="IPR029058">
    <property type="entry name" value="AB_hydrolase_fold"/>
</dbReference>
<keyword evidence="2" id="KW-0732">Signal</keyword>
<name>A0A512NSY9_9HYPH</name>
<feature type="signal peptide" evidence="2">
    <location>
        <begin position="1"/>
        <end position="19"/>
    </location>
</feature>